<gene>
    <name evidence="2" type="ORF">GCK72_017353</name>
</gene>
<dbReference type="GeneID" id="9811350"/>
<dbReference type="CTD" id="9811350"/>
<dbReference type="RefSeq" id="XP_003093889.2">
    <property type="nucleotide sequence ID" value="XM_003093841.2"/>
</dbReference>
<feature type="chain" id="PRO_5025338038" evidence="1">
    <location>
        <begin position="22"/>
        <end position="78"/>
    </location>
</feature>
<feature type="signal peptide" evidence="1">
    <location>
        <begin position="1"/>
        <end position="21"/>
    </location>
</feature>
<accession>A0A6A5G816</accession>
<sequence>MKLLVVILMVLAILMVAPAAGYNFPTMRKRQVDMRSFSLYDFPDDYYNAQQEAQRQHYINPKPNYVTAFYPSYDFGRR</sequence>
<evidence type="ECO:0000313" key="2">
    <source>
        <dbReference type="EMBL" id="KAF1750802.1"/>
    </source>
</evidence>
<organism evidence="2 3">
    <name type="scientific">Caenorhabditis remanei</name>
    <name type="common">Caenorhabditis vulgaris</name>
    <dbReference type="NCBI Taxonomy" id="31234"/>
    <lineage>
        <taxon>Eukaryota</taxon>
        <taxon>Metazoa</taxon>
        <taxon>Ecdysozoa</taxon>
        <taxon>Nematoda</taxon>
        <taxon>Chromadorea</taxon>
        <taxon>Rhabditida</taxon>
        <taxon>Rhabditina</taxon>
        <taxon>Rhabditomorpha</taxon>
        <taxon>Rhabditoidea</taxon>
        <taxon>Rhabditidae</taxon>
        <taxon>Peloderinae</taxon>
        <taxon>Caenorhabditis</taxon>
    </lineage>
</organism>
<comment type="caution">
    <text evidence="2">The sequence shown here is derived from an EMBL/GenBank/DDBJ whole genome shotgun (WGS) entry which is preliminary data.</text>
</comment>
<evidence type="ECO:0000256" key="1">
    <source>
        <dbReference type="SAM" id="SignalP"/>
    </source>
</evidence>
<evidence type="ECO:0000313" key="3">
    <source>
        <dbReference type="Proteomes" id="UP000483820"/>
    </source>
</evidence>
<keyword evidence="1" id="KW-0732">Signal</keyword>
<dbReference type="EMBL" id="WUAV01000005">
    <property type="protein sequence ID" value="KAF1750802.1"/>
    <property type="molecule type" value="Genomic_DNA"/>
</dbReference>
<proteinExistence type="predicted"/>
<dbReference type="Proteomes" id="UP000483820">
    <property type="component" value="Chromosome V"/>
</dbReference>
<dbReference type="KEGG" id="crq:GCK72_017353"/>
<name>A0A6A5G816_CAERE</name>
<dbReference type="AlphaFoldDB" id="A0A6A5G816"/>
<protein>
    <submittedName>
        <fullName evidence="2">Uncharacterized protein</fullName>
    </submittedName>
</protein>
<reference evidence="2 3" key="1">
    <citation type="submission" date="2019-12" db="EMBL/GenBank/DDBJ databases">
        <title>Chromosome-level assembly of the Caenorhabditis remanei genome.</title>
        <authorList>
            <person name="Teterina A.A."/>
            <person name="Willis J.H."/>
            <person name="Phillips P.C."/>
        </authorList>
    </citation>
    <scope>NUCLEOTIDE SEQUENCE [LARGE SCALE GENOMIC DNA]</scope>
    <source>
        <strain evidence="2 3">PX506</strain>
        <tissue evidence="2">Whole organism</tissue>
    </source>
</reference>